<dbReference type="Proteomes" id="UP000626109">
    <property type="component" value="Unassembled WGS sequence"/>
</dbReference>
<comment type="caution">
    <text evidence="2">The sequence shown here is derived from an EMBL/GenBank/DDBJ whole genome shotgun (WGS) entry which is preliminary data.</text>
</comment>
<sequence>MDDTRLSAALRQDVIREELAAVARGQELPGSTSLGGSTRLRGRVRRLIAHELEAMLASGLAKDAFAASNAGDFVRDCMMLKEFREAQGTRALTASSQRSGMSRARSSPALSEQLPPMPEYRQHVGVDLTRQVQYLRSKNGGFVKDALPWQVSTKT</sequence>
<feature type="compositionally biased region" description="Polar residues" evidence="1">
    <location>
        <begin position="90"/>
        <end position="110"/>
    </location>
</feature>
<evidence type="ECO:0000313" key="2">
    <source>
        <dbReference type="EMBL" id="CAE8695414.1"/>
    </source>
</evidence>
<evidence type="ECO:0000313" key="3">
    <source>
        <dbReference type="Proteomes" id="UP000626109"/>
    </source>
</evidence>
<evidence type="ECO:0000256" key="1">
    <source>
        <dbReference type="SAM" id="MobiDB-lite"/>
    </source>
</evidence>
<gene>
    <name evidence="2" type="ORF">PGLA2088_LOCUS29324</name>
</gene>
<dbReference type="EMBL" id="CAJNNW010028260">
    <property type="protein sequence ID" value="CAE8695414.1"/>
    <property type="molecule type" value="Genomic_DNA"/>
</dbReference>
<protein>
    <submittedName>
        <fullName evidence="2">Uncharacterized protein</fullName>
    </submittedName>
</protein>
<dbReference type="AlphaFoldDB" id="A0A813KAU4"/>
<feature type="region of interest" description="Disordered" evidence="1">
    <location>
        <begin position="89"/>
        <end position="115"/>
    </location>
</feature>
<name>A0A813KAU4_POLGL</name>
<organism evidence="2 3">
    <name type="scientific">Polarella glacialis</name>
    <name type="common">Dinoflagellate</name>
    <dbReference type="NCBI Taxonomy" id="89957"/>
    <lineage>
        <taxon>Eukaryota</taxon>
        <taxon>Sar</taxon>
        <taxon>Alveolata</taxon>
        <taxon>Dinophyceae</taxon>
        <taxon>Suessiales</taxon>
        <taxon>Suessiaceae</taxon>
        <taxon>Polarella</taxon>
    </lineage>
</organism>
<proteinExistence type="predicted"/>
<accession>A0A813KAU4</accession>
<feature type="non-terminal residue" evidence="2">
    <location>
        <position position="155"/>
    </location>
</feature>
<reference evidence="2" key="1">
    <citation type="submission" date="2021-02" db="EMBL/GenBank/DDBJ databases">
        <authorList>
            <person name="Dougan E. K."/>
            <person name="Rhodes N."/>
            <person name="Thang M."/>
            <person name="Chan C."/>
        </authorList>
    </citation>
    <scope>NUCLEOTIDE SEQUENCE</scope>
</reference>